<dbReference type="InterPro" id="IPR017888">
    <property type="entry name" value="CYC/TB1_R_domain"/>
</dbReference>
<evidence type="ECO:0000256" key="6">
    <source>
        <dbReference type="ARBA" id="ARBA00023242"/>
    </source>
</evidence>
<proteinExistence type="predicted"/>
<dbReference type="PANTHER" id="PTHR31072">
    <property type="entry name" value="TRANSCRIPTION FACTOR TCP4-RELATED"/>
    <property type="match status" value="1"/>
</dbReference>
<sequence length="226" mass="25506">MEYEYNYDDLQFLDLFSLHQSQSQSQSSTIILTNMPENSNNQGQEIHQQIPNSTVATTTTTVKKKKKDRHSKIETARGPRDRRMRLSLEVARKFFDLQDLLGYDKASRTVEWLLRSSNSAIRDLSVDSNRRSCSTLVTVTGGAAATNSNTTASSTMGEEEVVSNSSKKPKPKAKKKIRSTVPRESRRKARERARERTSQKRRLSTETTVPLTIAQDLSSVLGNSHQ</sequence>
<dbReference type="GO" id="GO:0005634">
    <property type="term" value="C:nucleus"/>
    <property type="evidence" value="ECO:0000318"/>
    <property type="project" value="GO_Central"/>
</dbReference>
<comment type="subcellular location">
    <subcellularLocation>
        <location evidence="1">Nucleus</location>
    </subcellularLocation>
</comment>
<dbReference type="EMBL" id="KI632161">
    <property type="protein sequence ID" value="EYU23545.1"/>
    <property type="molecule type" value="Genomic_DNA"/>
</dbReference>
<reference evidence="10 11" key="1">
    <citation type="journal article" date="2013" name="Proc. Natl. Acad. Sci. U.S.A.">
        <title>Fine-scale variation in meiotic recombination in Mimulus inferred from population shotgun sequencing.</title>
        <authorList>
            <person name="Hellsten U."/>
            <person name="Wright K.M."/>
            <person name="Jenkins J."/>
            <person name="Shu S."/>
            <person name="Yuan Y."/>
            <person name="Wessler S.R."/>
            <person name="Schmutz J."/>
            <person name="Willis J.H."/>
            <person name="Rokhsar D.S."/>
        </authorList>
    </citation>
    <scope>NUCLEOTIDE SEQUENCE [LARGE SCALE GENOMIC DNA]</scope>
    <source>
        <strain evidence="11">cv. DUN x IM62</strain>
    </source>
</reference>
<dbReference type="InterPro" id="IPR005333">
    <property type="entry name" value="Transcription_factor_TCP"/>
</dbReference>
<keyword evidence="11" id="KW-1185">Reference proteome</keyword>
<dbReference type="PROSITE" id="PS51369">
    <property type="entry name" value="TCP"/>
    <property type="match status" value="1"/>
</dbReference>
<keyword evidence="5" id="KW-0804">Transcription</keyword>
<feature type="region of interest" description="Disordered" evidence="7">
    <location>
        <begin position="145"/>
        <end position="226"/>
    </location>
</feature>
<protein>
    <recommendedName>
        <fullName evidence="12">TCP domain-containing protein</fullName>
    </recommendedName>
</protein>
<evidence type="ECO:0000313" key="10">
    <source>
        <dbReference type="EMBL" id="EYU23545.1"/>
    </source>
</evidence>
<evidence type="ECO:0008006" key="12">
    <source>
        <dbReference type="Google" id="ProtNLM"/>
    </source>
</evidence>
<feature type="region of interest" description="Disordered" evidence="7">
    <location>
        <begin position="53"/>
        <end position="79"/>
    </location>
</feature>
<evidence type="ECO:0000256" key="3">
    <source>
        <dbReference type="ARBA" id="ARBA00023015"/>
    </source>
</evidence>
<feature type="non-terminal residue" evidence="10">
    <location>
        <position position="226"/>
    </location>
</feature>
<dbReference type="AlphaFoldDB" id="A0A022QAK1"/>
<keyword evidence="3" id="KW-0805">Transcription regulation</keyword>
<feature type="compositionally biased region" description="Polar residues" evidence="7">
    <location>
        <begin position="205"/>
        <end position="226"/>
    </location>
</feature>
<gene>
    <name evidence="10" type="ORF">MIMGU_mgv1a022535mg</name>
</gene>
<evidence type="ECO:0000256" key="5">
    <source>
        <dbReference type="ARBA" id="ARBA00023163"/>
    </source>
</evidence>
<dbReference type="PROSITE" id="PS51370">
    <property type="entry name" value="R"/>
    <property type="match status" value="1"/>
</dbReference>
<dbReference type="Pfam" id="PF03634">
    <property type="entry name" value="TCP"/>
    <property type="match status" value="1"/>
</dbReference>
<dbReference type="InterPro" id="IPR017887">
    <property type="entry name" value="TF_TCP_subgr"/>
</dbReference>
<evidence type="ECO:0000256" key="2">
    <source>
        <dbReference type="ARBA" id="ARBA00022473"/>
    </source>
</evidence>
<dbReference type="Proteomes" id="UP000030748">
    <property type="component" value="Unassembled WGS sequence"/>
</dbReference>
<dbReference type="STRING" id="4155.A0A022QAK1"/>
<dbReference type="GO" id="GO:0043565">
    <property type="term" value="F:sequence-specific DNA binding"/>
    <property type="evidence" value="ECO:0000318"/>
    <property type="project" value="GO_Central"/>
</dbReference>
<dbReference type="eggNOG" id="ENOG502QUQ6">
    <property type="taxonomic scope" value="Eukaryota"/>
</dbReference>
<evidence type="ECO:0000256" key="1">
    <source>
        <dbReference type="ARBA" id="ARBA00004123"/>
    </source>
</evidence>
<keyword evidence="2" id="KW-0217">Developmental protein</keyword>
<name>A0A022QAK1_ERYGU</name>
<evidence type="ECO:0000256" key="7">
    <source>
        <dbReference type="SAM" id="MobiDB-lite"/>
    </source>
</evidence>
<feature type="domain" description="TCP" evidence="8">
    <location>
        <begin position="66"/>
        <end position="124"/>
    </location>
</feature>
<feature type="compositionally biased region" description="Low complexity" evidence="7">
    <location>
        <begin position="145"/>
        <end position="155"/>
    </location>
</feature>
<accession>A0A022QAK1</accession>
<feature type="compositionally biased region" description="Basic residues" evidence="7">
    <location>
        <begin position="167"/>
        <end position="178"/>
    </location>
</feature>
<organism evidence="10 11">
    <name type="scientific">Erythranthe guttata</name>
    <name type="common">Yellow monkey flower</name>
    <name type="synonym">Mimulus guttatus</name>
    <dbReference type="NCBI Taxonomy" id="4155"/>
    <lineage>
        <taxon>Eukaryota</taxon>
        <taxon>Viridiplantae</taxon>
        <taxon>Streptophyta</taxon>
        <taxon>Embryophyta</taxon>
        <taxon>Tracheophyta</taxon>
        <taxon>Spermatophyta</taxon>
        <taxon>Magnoliopsida</taxon>
        <taxon>eudicotyledons</taxon>
        <taxon>Gunneridae</taxon>
        <taxon>Pentapetalae</taxon>
        <taxon>asterids</taxon>
        <taxon>lamiids</taxon>
        <taxon>Lamiales</taxon>
        <taxon>Phrymaceae</taxon>
        <taxon>Erythranthe</taxon>
    </lineage>
</organism>
<evidence type="ECO:0000259" key="9">
    <source>
        <dbReference type="PROSITE" id="PS51370"/>
    </source>
</evidence>
<dbReference type="GO" id="GO:2000032">
    <property type="term" value="P:regulation of secondary shoot formation"/>
    <property type="evidence" value="ECO:0000318"/>
    <property type="project" value="GO_Central"/>
</dbReference>
<evidence type="ECO:0000256" key="4">
    <source>
        <dbReference type="ARBA" id="ARBA00023125"/>
    </source>
</evidence>
<keyword evidence="6" id="KW-0539">Nucleus</keyword>
<keyword evidence="4" id="KW-0238">DNA-binding</keyword>
<dbReference type="GO" id="GO:0003700">
    <property type="term" value="F:DNA-binding transcription factor activity"/>
    <property type="evidence" value="ECO:0000318"/>
    <property type="project" value="GO_Central"/>
</dbReference>
<evidence type="ECO:0000259" key="8">
    <source>
        <dbReference type="PROSITE" id="PS51369"/>
    </source>
</evidence>
<evidence type="ECO:0000313" key="11">
    <source>
        <dbReference type="Proteomes" id="UP000030748"/>
    </source>
</evidence>
<feature type="domain" description="R" evidence="9">
    <location>
        <begin position="183"/>
        <end position="200"/>
    </location>
</feature>
<dbReference type="PANTHER" id="PTHR31072:SF226">
    <property type="entry name" value="TRANSCRIPTION FACTOR TCP18"/>
    <property type="match status" value="1"/>
</dbReference>